<dbReference type="SUPFAM" id="SSF53335">
    <property type="entry name" value="S-adenosyl-L-methionine-dependent methyltransferases"/>
    <property type="match status" value="1"/>
</dbReference>
<feature type="region of interest" description="Disordered" evidence="4">
    <location>
        <begin position="84"/>
        <end position="111"/>
    </location>
</feature>
<evidence type="ECO:0000313" key="6">
    <source>
        <dbReference type="EMBL" id="MBD7947973.1"/>
    </source>
</evidence>
<evidence type="ECO:0000313" key="7">
    <source>
        <dbReference type="Proteomes" id="UP000606724"/>
    </source>
</evidence>
<dbReference type="Proteomes" id="UP000606724">
    <property type="component" value="Unassembled WGS sequence"/>
</dbReference>
<dbReference type="InterPro" id="IPR007848">
    <property type="entry name" value="Small_mtfrase_dom"/>
</dbReference>
<dbReference type="PANTHER" id="PTHR47739:SF1">
    <property type="entry name" value="TRNA1(VAL) (ADENINE(37)-N6)-METHYLTRANSFERASE"/>
    <property type="match status" value="1"/>
</dbReference>
<protein>
    <submittedName>
        <fullName evidence="6">Class I SAM-dependent methyltransferase</fullName>
    </submittedName>
</protein>
<evidence type="ECO:0000256" key="4">
    <source>
        <dbReference type="SAM" id="MobiDB-lite"/>
    </source>
</evidence>
<sequence>MLAPQKQYVQWLENKDGSETLHHALWVSESNHAPPARIVLVDDKTTADEAYRLACEGTSLLWHGDFHNARQLLQALNRRIERTNERSELRKMKKAANQSAKSNKNVDKSSELSKDIPNLFHQQRQLQAQRARILSRLLLELDANYVSQLRRAPDMSAACIAAFGQLDNELNESYVLSFRDLQGALGAAQWREKGVPIDGLDLSIFPHYGVFAPTRHEYVQLLLDAPLPDTCDVAYDIGTGTGLLAIILAQRGVPQIIATDLNPRALTCASENFTRLELANVQLQQADLYPTDAPLANLIVCNPPWLPAKPSSPLEYAVYDANSKMLRGFLQGAKAHLAEHGEVWLILSDLAEHLQLRTREELLSWFFDSGLKVKYRLDTKPKHGRSQDESDPLYAARSSEVTSLWCLEPTQSLITDN</sequence>
<keyword evidence="3" id="KW-0949">S-adenosyl-L-methionine</keyword>
<feature type="domain" description="Methyltransferase small" evidence="5">
    <location>
        <begin position="203"/>
        <end position="348"/>
    </location>
</feature>
<dbReference type="InterPro" id="IPR029063">
    <property type="entry name" value="SAM-dependent_MTases_sf"/>
</dbReference>
<dbReference type="InterPro" id="IPR002052">
    <property type="entry name" value="DNA_methylase_N6_adenine_CS"/>
</dbReference>
<keyword evidence="1 6" id="KW-0489">Methyltransferase</keyword>
<dbReference type="PANTHER" id="PTHR47739">
    <property type="entry name" value="TRNA1(VAL) (ADENINE(37)-N6)-METHYLTRANSFERASE"/>
    <property type="match status" value="1"/>
</dbReference>
<dbReference type="GO" id="GO:0032259">
    <property type="term" value="P:methylation"/>
    <property type="evidence" value="ECO:0007669"/>
    <property type="project" value="UniProtKB-KW"/>
</dbReference>
<dbReference type="InterPro" id="IPR050210">
    <property type="entry name" value="tRNA_Adenine-N(6)_MTase"/>
</dbReference>
<evidence type="ECO:0000256" key="1">
    <source>
        <dbReference type="ARBA" id="ARBA00022603"/>
    </source>
</evidence>
<name>A0ABR8RJK5_9GAMM</name>
<dbReference type="CDD" id="cd02440">
    <property type="entry name" value="AdoMet_MTases"/>
    <property type="match status" value="1"/>
</dbReference>
<keyword evidence="2" id="KW-0808">Transferase</keyword>
<evidence type="ECO:0000259" key="5">
    <source>
        <dbReference type="Pfam" id="PF05175"/>
    </source>
</evidence>
<comment type="caution">
    <text evidence="6">The sequence shown here is derived from an EMBL/GenBank/DDBJ whole genome shotgun (WGS) entry which is preliminary data.</text>
</comment>
<dbReference type="Pfam" id="PF05175">
    <property type="entry name" value="MTS"/>
    <property type="match status" value="1"/>
</dbReference>
<dbReference type="PROSITE" id="PS00092">
    <property type="entry name" value="N6_MTASE"/>
    <property type="match status" value="1"/>
</dbReference>
<dbReference type="RefSeq" id="WP_191691759.1">
    <property type="nucleotide sequence ID" value="NZ_JACSQR010000020.1"/>
</dbReference>
<accession>A0ABR8RJK5</accession>
<proteinExistence type="predicted"/>
<dbReference type="Gene3D" id="3.40.50.150">
    <property type="entry name" value="Vaccinia Virus protein VP39"/>
    <property type="match status" value="1"/>
</dbReference>
<organism evidence="6 7">
    <name type="scientific">Psychrobacter communis</name>
    <dbReference type="NCBI Taxonomy" id="2762238"/>
    <lineage>
        <taxon>Bacteria</taxon>
        <taxon>Pseudomonadati</taxon>
        <taxon>Pseudomonadota</taxon>
        <taxon>Gammaproteobacteria</taxon>
        <taxon>Moraxellales</taxon>
        <taxon>Moraxellaceae</taxon>
        <taxon>Psychrobacter</taxon>
    </lineage>
</organism>
<evidence type="ECO:0000256" key="2">
    <source>
        <dbReference type="ARBA" id="ARBA00022679"/>
    </source>
</evidence>
<gene>
    <name evidence="6" type="ORF">H9653_08075</name>
</gene>
<dbReference type="EMBL" id="JACSQR010000020">
    <property type="protein sequence ID" value="MBD7947973.1"/>
    <property type="molecule type" value="Genomic_DNA"/>
</dbReference>
<dbReference type="GO" id="GO:0008168">
    <property type="term" value="F:methyltransferase activity"/>
    <property type="evidence" value="ECO:0007669"/>
    <property type="project" value="UniProtKB-KW"/>
</dbReference>
<keyword evidence="7" id="KW-1185">Reference proteome</keyword>
<reference evidence="6 7" key="1">
    <citation type="submission" date="2020-08" db="EMBL/GenBank/DDBJ databases">
        <title>A Genomic Blueprint of the Chicken Gut Microbiome.</title>
        <authorList>
            <person name="Gilroy R."/>
            <person name="Ravi A."/>
            <person name="Getino M."/>
            <person name="Pursley I."/>
            <person name="Horton D.L."/>
            <person name="Alikhan N.-F."/>
            <person name="Baker D."/>
            <person name="Gharbi K."/>
            <person name="Hall N."/>
            <person name="Watson M."/>
            <person name="Adriaenssens E.M."/>
            <person name="Foster-Nyarko E."/>
            <person name="Jarju S."/>
            <person name="Secka A."/>
            <person name="Antonio M."/>
            <person name="Oren A."/>
            <person name="Chaudhuri R."/>
            <person name="La Ragione R.M."/>
            <person name="Hildebrand F."/>
            <person name="Pallen M.J."/>
        </authorList>
    </citation>
    <scope>NUCLEOTIDE SEQUENCE [LARGE SCALE GENOMIC DNA]</scope>
    <source>
        <strain evidence="6 7">Sa4CVA2</strain>
    </source>
</reference>
<evidence type="ECO:0000256" key="3">
    <source>
        <dbReference type="ARBA" id="ARBA00022691"/>
    </source>
</evidence>